<dbReference type="PANTHER" id="PTHR46797">
    <property type="entry name" value="HTH-TYPE TRANSCRIPTIONAL REGULATOR"/>
    <property type="match status" value="1"/>
</dbReference>
<accession>S2LBN3</accession>
<dbReference type="OrthoDB" id="5465407at2"/>
<dbReference type="GO" id="GO:0003677">
    <property type="term" value="F:DNA binding"/>
    <property type="evidence" value="ECO:0007669"/>
    <property type="project" value="UniProtKB-KW"/>
</dbReference>
<evidence type="ECO:0000256" key="1">
    <source>
        <dbReference type="ARBA" id="ARBA00023125"/>
    </source>
</evidence>
<dbReference type="Gene3D" id="1.10.260.40">
    <property type="entry name" value="lambda repressor-like DNA-binding domains"/>
    <property type="match status" value="2"/>
</dbReference>
<dbReference type="CDD" id="cd00093">
    <property type="entry name" value="HTH_XRE"/>
    <property type="match status" value="1"/>
</dbReference>
<proteinExistence type="predicted"/>
<dbReference type="HOGENOM" id="CLU_1515581_0_0_7"/>
<dbReference type="EMBL" id="ADCP02000001">
    <property type="protein sequence ID" value="EPC05902.1"/>
    <property type="molecule type" value="Genomic_DNA"/>
</dbReference>
<name>S2LBN3_BILW3</name>
<dbReference type="PROSITE" id="PS50943">
    <property type="entry name" value="HTH_CROC1"/>
    <property type="match status" value="2"/>
</dbReference>
<organism evidence="3 4">
    <name type="scientific">Bilophila wadsworthia (strain 3_1_6)</name>
    <dbReference type="NCBI Taxonomy" id="563192"/>
    <lineage>
        <taxon>Bacteria</taxon>
        <taxon>Pseudomonadati</taxon>
        <taxon>Thermodesulfobacteriota</taxon>
        <taxon>Desulfovibrionia</taxon>
        <taxon>Desulfovibrionales</taxon>
        <taxon>Desulfovibrionaceae</taxon>
        <taxon>Bilophila</taxon>
    </lineage>
</organism>
<sequence>MSKKAYIFSQLFRDVRMNSGLSQWIVSVKAGTHLSNVNQIEAGHQEPRVHVAVRLVAACDVDLNSFFSKLTEEMKLCTSSERISPYLFESLKEDMFSRTPEPHEVSGYGELLRYCRLQRGVSQKRIAKNIHYDLRSLQRVEKGEQEPLVTTAVKLVAAIDVPPGQFFEQLWFFLSRIG</sequence>
<reference evidence="3 4" key="1">
    <citation type="submission" date="2010-10" db="EMBL/GenBank/DDBJ databases">
        <authorList>
            <consortium name="The Broad Institute Genome Sequencing Platform"/>
            <person name="Ward D."/>
            <person name="Earl A."/>
            <person name="Feldgarden M."/>
            <person name="Young S.K."/>
            <person name="Gargeya S."/>
            <person name="Zeng Q."/>
            <person name="Alvarado L."/>
            <person name="Berlin A."/>
            <person name="Bochicchio J."/>
            <person name="Chapman S.B."/>
            <person name="Chen Z."/>
            <person name="Freedman E."/>
            <person name="Gellesch M."/>
            <person name="Goldberg J."/>
            <person name="Griggs A."/>
            <person name="Gujja S."/>
            <person name="Heilman E."/>
            <person name="Heiman D."/>
            <person name="Howarth C."/>
            <person name="Mehta T."/>
            <person name="Neiman D."/>
            <person name="Pearson M."/>
            <person name="Roberts A."/>
            <person name="Saif S."/>
            <person name="Shea T."/>
            <person name="Shenoy N."/>
            <person name="Sisk P."/>
            <person name="Stolte C."/>
            <person name="Sykes S."/>
            <person name="White J."/>
            <person name="Yandava C."/>
            <person name="Allen-Vercoe E."/>
            <person name="Sibley C."/>
            <person name="Ambrose C.E."/>
            <person name="Strauss J."/>
            <person name="Daigneault M."/>
            <person name="Haas B."/>
            <person name="Nusbaum C."/>
            <person name="Birren B."/>
        </authorList>
    </citation>
    <scope>NUCLEOTIDE SEQUENCE [LARGE SCALE GENOMIC DNA]</scope>
    <source>
        <strain evidence="3 4">3_1_6</strain>
    </source>
</reference>
<dbReference type="GO" id="GO:0003700">
    <property type="term" value="F:DNA-binding transcription factor activity"/>
    <property type="evidence" value="ECO:0007669"/>
    <property type="project" value="TreeGrafter"/>
</dbReference>
<dbReference type="InterPro" id="IPR050807">
    <property type="entry name" value="TransReg_Diox_bact_type"/>
</dbReference>
<feature type="domain" description="HTH cro/C1-type" evidence="2">
    <location>
        <begin position="112"/>
        <end position="166"/>
    </location>
</feature>
<dbReference type="eggNOG" id="ENOG50317WT">
    <property type="taxonomic scope" value="Bacteria"/>
</dbReference>
<evidence type="ECO:0000313" key="4">
    <source>
        <dbReference type="Proteomes" id="UP000006034"/>
    </source>
</evidence>
<evidence type="ECO:0000313" key="3">
    <source>
        <dbReference type="EMBL" id="EPC05902.1"/>
    </source>
</evidence>
<dbReference type="InterPro" id="IPR001387">
    <property type="entry name" value="Cro/C1-type_HTH"/>
</dbReference>
<dbReference type="AlphaFoldDB" id="S2LBN3"/>
<dbReference type="SUPFAM" id="SSF47413">
    <property type="entry name" value="lambda repressor-like DNA-binding domains"/>
    <property type="match status" value="2"/>
</dbReference>
<keyword evidence="4" id="KW-1185">Reference proteome</keyword>
<dbReference type="STRING" id="563192.HMPREF0179_05185"/>
<feature type="domain" description="HTH cro/C1-type" evidence="2">
    <location>
        <begin position="12"/>
        <end position="66"/>
    </location>
</feature>
<dbReference type="Pfam" id="PF01381">
    <property type="entry name" value="HTH_3"/>
    <property type="match status" value="1"/>
</dbReference>
<dbReference type="Proteomes" id="UP000006034">
    <property type="component" value="Unassembled WGS sequence"/>
</dbReference>
<reference evidence="3 4" key="2">
    <citation type="submission" date="2013-04" db="EMBL/GenBank/DDBJ databases">
        <title>The Genome Sequence of Bilophila wadsworthia 3_1_6.</title>
        <authorList>
            <consortium name="The Broad Institute Genomics Platform"/>
            <person name="Earl A."/>
            <person name="Ward D."/>
            <person name="Feldgarden M."/>
            <person name="Gevers D."/>
            <person name="Sibley C."/>
            <person name="Strauss J."/>
            <person name="Allen-Vercoe E."/>
            <person name="Walker B."/>
            <person name="Young S."/>
            <person name="Zeng Q."/>
            <person name="Gargeya S."/>
            <person name="Fitzgerald M."/>
            <person name="Haas B."/>
            <person name="Abouelleil A."/>
            <person name="Allen A.W."/>
            <person name="Alvarado L."/>
            <person name="Arachchi H.M."/>
            <person name="Berlin A.M."/>
            <person name="Chapman S.B."/>
            <person name="Gainer-Dewar J."/>
            <person name="Goldberg J."/>
            <person name="Griggs A."/>
            <person name="Gujja S."/>
            <person name="Hansen M."/>
            <person name="Howarth C."/>
            <person name="Imamovic A."/>
            <person name="Ireland A."/>
            <person name="Larimer J."/>
            <person name="McCowan C."/>
            <person name="Murphy C."/>
            <person name="Pearson M."/>
            <person name="Poon T.W."/>
            <person name="Priest M."/>
            <person name="Roberts A."/>
            <person name="Saif S."/>
            <person name="Shea T."/>
            <person name="Sisk P."/>
            <person name="Sykes S."/>
            <person name="Wortman J."/>
            <person name="Nusbaum C."/>
            <person name="Birren B."/>
        </authorList>
    </citation>
    <scope>NUCLEOTIDE SEQUENCE [LARGE SCALE GENOMIC DNA]</scope>
    <source>
        <strain evidence="3 4">3_1_6</strain>
    </source>
</reference>
<protein>
    <recommendedName>
        <fullName evidence="2">HTH cro/C1-type domain-containing protein</fullName>
    </recommendedName>
</protein>
<keyword evidence="1" id="KW-0238">DNA-binding</keyword>
<gene>
    <name evidence="3" type="ORF">HMPREF0179_05185</name>
</gene>
<dbReference type="PANTHER" id="PTHR46797:SF1">
    <property type="entry name" value="METHYLPHOSPHONATE SYNTHASE"/>
    <property type="match status" value="1"/>
</dbReference>
<dbReference type="GO" id="GO:0005829">
    <property type="term" value="C:cytosol"/>
    <property type="evidence" value="ECO:0007669"/>
    <property type="project" value="TreeGrafter"/>
</dbReference>
<dbReference type="InterPro" id="IPR010982">
    <property type="entry name" value="Lambda_DNA-bd_dom_sf"/>
</dbReference>
<dbReference type="SMART" id="SM00530">
    <property type="entry name" value="HTH_XRE"/>
    <property type="match status" value="2"/>
</dbReference>
<comment type="caution">
    <text evidence="3">The sequence shown here is derived from an EMBL/GenBank/DDBJ whole genome shotgun (WGS) entry which is preliminary data.</text>
</comment>
<evidence type="ECO:0000259" key="2">
    <source>
        <dbReference type="PROSITE" id="PS50943"/>
    </source>
</evidence>